<keyword evidence="5" id="KW-1185">Reference proteome</keyword>
<dbReference type="Proteomes" id="UP000694406">
    <property type="component" value="Unplaced"/>
</dbReference>
<dbReference type="GO" id="GO:0002250">
    <property type="term" value="P:adaptive immune response"/>
    <property type="evidence" value="ECO:0007669"/>
    <property type="project" value="UniProtKB-KW"/>
</dbReference>
<evidence type="ECO:0000256" key="3">
    <source>
        <dbReference type="ARBA" id="ARBA00023319"/>
    </source>
</evidence>
<organism evidence="4 5">
    <name type="scientific">Laticauda laticaudata</name>
    <name type="common">Blue-ringed sea krait</name>
    <name type="synonym">Blue-lipped sea krait</name>
    <dbReference type="NCBI Taxonomy" id="8630"/>
    <lineage>
        <taxon>Eukaryota</taxon>
        <taxon>Metazoa</taxon>
        <taxon>Chordata</taxon>
        <taxon>Craniata</taxon>
        <taxon>Vertebrata</taxon>
        <taxon>Euteleostomi</taxon>
        <taxon>Lepidosauria</taxon>
        <taxon>Squamata</taxon>
        <taxon>Bifurcata</taxon>
        <taxon>Unidentata</taxon>
        <taxon>Episquamata</taxon>
        <taxon>Toxicofera</taxon>
        <taxon>Serpentes</taxon>
        <taxon>Colubroidea</taxon>
        <taxon>Elapidae</taxon>
        <taxon>Laticaudinae</taxon>
        <taxon>Laticauda</taxon>
    </lineage>
</organism>
<keyword evidence="2" id="KW-1064">Adaptive immunity</keyword>
<dbReference type="AlphaFoldDB" id="A0A8C5S0D8"/>
<accession>A0A8C5S0D8</accession>
<dbReference type="InterPro" id="IPR051287">
    <property type="entry name" value="TCR_variable_region"/>
</dbReference>
<dbReference type="InterPro" id="IPR013783">
    <property type="entry name" value="Ig-like_fold"/>
</dbReference>
<evidence type="ECO:0008006" key="6">
    <source>
        <dbReference type="Google" id="ProtNLM"/>
    </source>
</evidence>
<name>A0A8C5S0D8_LATLA</name>
<dbReference type="Ensembl" id="ENSLLTT00000009971.1">
    <property type="protein sequence ID" value="ENSLLTP00000009604.1"/>
    <property type="gene ID" value="ENSLLTG00000007291.1"/>
</dbReference>
<evidence type="ECO:0000256" key="1">
    <source>
        <dbReference type="ARBA" id="ARBA00022729"/>
    </source>
</evidence>
<reference evidence="4" key="2">
    <citation type="submission" date="2025-09" db="UniProtKB">
        <authorList>
            <consortium name="Ensembl"/>
        </authorList>
    </citation>
    <scope>IDENTIFICATION</scope>
</reference>
<dbReference type="InterPro" id="IPR036179">
    <property type="entry name" value="Ig-like_dom_sf"/>
</dbReference>
<keyword evidence="1" id="KW-0732">Signal</keyword>
<dbReference type="PANTHER" id="PTHR19367:SF18">
    <property type="entry name" value="T CELL RECEPTOR ALPHA VARIABLE 16"/>
    <property type="match status" value="1"/>
</dbReference>
<dbReference type="Gene3D" id="2.60.40.10">
    <property type="entry name" value="Immunoglobulins"/>
    <property type="match status" value="1"/>
</dbReference>
<evidence type="ECO:0000256" key="2">
    <source>
        <dbReference type="ARBA" id="ARBA00023130"/>
    </source>
</evidence>
<dbReference type="GeneTree" id="ENSGT00960000189462"/>
<sequence>VKGKSCSVSESLLDQRSTAQSVKQISGNLTVAEGKSLPFCCFYEIQFSNIVFTYWYIQYPGQLPKLLLRGYGNVQGFPATPHKGASQLKDSAVYFCVIRDTMRSCGRGANQKQEGSVELPIELNLR</sequence>
<dbReference type="PANTHER" id="PTHR19367">
    <property type="entry name" value="T-CELL RECEPTOR ALPHA CHAIN V REGION"/>
    <property type="match status" value="1"/>
</dbReference>
<evidence type="ECO:0000313" key="5">
    <source>
        <dbReference type="Proteomes" id="UP000694406"/>
    </source>
</evidence>
<keyword evidence="2" id="KW-0391">Immunity</keyword>
<evidence type="ECO:0000313" key="4">
    <source>
        <dbReference type="Ensembl" id="ENSLLTP00000009604.1"/>
    </source>
</evidence>
<proteinExistence type="predicted"/>
<keyword evidence="3" id="KW-0393">Immunoglobulin domain</keyword>
<reference evidence="4" key="1">
    <citation type="submission" date="2025-08" db="UniProtKB">
        <authorList>
            <consortium name="Ensembl"/>
        </authorList>
    </citation>
    <scope>IDENTIFICATION</scope>
</reference>
<protein>
    <recommendedName>
        <fullName evidence="6">Immunoglobulin V-set domain-containing protein</fullName>
    </recommendedName>
</protein>
<dbReference type="SUPFAM" id="SSF48726">
    <property type="entry name" value="Immunoglobulin"/>
    <property type="match status" value="1"/>
</dbReference>